<protein>
    <recommendedName>
        <fullName evidence="2">UBP-type domain-containing protein</fullName>
    </recommendedName>
</protein>
<dbReference type="PaxDb" id="3218-PP1S14_283V6.1"/>
<keyword evidence="1" id="KW-0863">Zinc-finger</keyword>
<dbReference type="PROSITE" id="PS50271">
    <property type="entry name" value="ZF_UBP"/>
    <property type="match status" value="1"/>
</dbReference>
<evidence type="ECO:0000256" key="1">
    <source>
        <dbReference type="PROSITE-ProRule" id="PRU00502"/>
    </source>
</evidence>
<dbReference type="STRING" id="3218.A9RKI6"/>
<dbReference type="Proteomes" id="UP000006727">
    <property type="component" value="Chromosome 6"/>
</dbReference>
<evidence type="ECO:0000313" key="3">
    <source>
        <dbReference type="EMBL" id="PNR52859.1"/>
    </source>
</evidence>
<dbReference type="GO" id="GO:0008270">
    <property type="term" value="F:zinc ion binding"/>
    <property type="evidence" value="ECO:0007669"/>
    <property type="project" value="UniProtKB-KW"/>
</dbReference>
<dbReference type="eggNOG" id="KOG1343">
    <property type="taxonomic scope" value="Eukaryota"/>
</dbReference>
<gene>
    <name evidence="4" type="primary">LOC112283156</name>
    <name evidence="3" type="ORF">PHYPA_009234</name>
</gene>
<reference evidence="3 5" key="1">
    <citation type="journal article" date="2008" name="Science">
        <title>The Physcomitrella genome reveals evolutionary insights into the conquest of land by plants.</title>
        <authorList>
            <person name="Rensing S."/>
            <person name="Lang D."/>
            <person name="Zimmer A."/>
            <person name="Terry A."/>
            <person name="Salamov A."/>
            <person name="Shapiro H."/>
            <person name="Nishiyama T."/>
            <person name="Perroud P.-F."/>
            <person name="Lindquist E."/>
            <person name="Kamisugi Y."/>
            <person name="Tanahashi T."/>
            <person name="Sakakibara K."/>
            <person name="Fujita T."/>
            <person name="Oishi K."/>
            <person name="Shin-I T."/>
            <person name="Kuroki Y."/>
            <person name="Toyoda A."/>
            <person name="Suzuki Y."/>
            <person name="Hashimoto A."/>
            <person name="Yamaguchi K."/>
            <person name="Sugano A."/>
            <person name="Kohara Y."/>
            <person name="Fujiyama A."/>
            <person name="Anterola A."/>
            <person name="Aoki S."/>
            <person name="Ashton N."/>
            <person name="Barbazuk W.B."/>
            <person name="Barker E."/>
            <person name="Bennetzen J."/>
            <person name="Bezanilla M."/>
            <person name="Blankenship R."/>
            <person name="Cho S.H."/>
            <person name="Dutcher S."/>
            <person name="Estelle M."/>
            <person name="Fawcett J.A."/>
            <person name="Gundlach H."/>
            <person name="Hanada K."/>
            <person name="Heyl A."/>
            <person name="Hicks K.A."/>
            <person name="Hugh J."/>
            <person name="Lohr M."/>
            <person name="Mayer K."/>
            <person name="Melkozernov A."/>
            <person name="Murata T."/>
            <person name="Nelson D."/>
            <person name="Pils B."/>
            <person name="Prigge M."/>
            <person name="Reiss B."/>
            <person name="Renner T."/>
            <person name="Rombauts S."/>
            <person name="Rushton P."/>
            <person name="Sanderfoot A."/>
            <person name="Schween G."/>
            <person name="Shiu S.-H."/>
            <person name="Stueber K."/>
            <person name="Theodoulou F.L."/>
            <person name="Tu H."/>
            <person name="Van de Peer Y."/>
            <person name="Verrier P.J."/>
            <person name="Waters E."/>
            <person name="Wood A."/>
            <person name="Yang L."/>
            <person name="Cove D."/>
            <person name="Cuming A."/>
            <person name="Hasebe M."/>
            <person name="Lucas S."/>
            <person name="Mishler D.B."/>
            <person name="Reski R."/>
            <person name="Grigoriev I."/>
            <person name="Quatrano R.S."/>
            <person name="Boore J.L."/>
        </authorList>
    </citation>
    <scope>NUCLEOTIDE SEQUENCE [LARGE SCALE GENOMIC DNA]</scope>
    <source>
        <strain evidence="4 5">cv. Gransden 2004</strain>
    </source>
</reference>
<dbReference type="InterPro" id="IPR013083">
    <property type="entry name" value="Znf_RING/FYVE/PHD"/>
</dbReference>
<dbReference type="EMBL" id="ABEU02000006">
    <property type="protein sequence ID" value="PNR52859.1"/>
    <property type="molecule type" value="Genomic_DNA"/>
</dbReference>
<dbReference type="HOGENOM" id="CLU_121179_0_0_1"/>
<dbReference type="GeneID" id="112283156"/>
<keyword evidence="5" id="KW-1185">Reference proteome</keyword>
<dbReference type="PANTHER" id="PTHR47665:SF1">
    <property type="entry name" value="HISTONE DEACETYLASE-LIKE PROTEIN"/>
    <property type="match status" value="1"/>
</dbReference>
<reference evidence="4" key="3">
    <citation type="submission" date="2020-12" db="UniProtKB">
        <authorList>
            <consortium name="EnsemblPlants"/>
        </authorList>
    </citation>
    <scope>IDENTIFICATION</scope>
</reference>
<dbReference type="AlphaFoldDB" id="A9RKI6"/>
<dbReference type="Gene3D" id="3.30.40.10">
    <property type="entry name" value="Zinc/RING finger domain, C3HC4 (zinc finger)"/>
    <property type="match status" value="1"/>
</dbReference>
<feature type="domain" description="UBP-type" evidence="2">
    <location>
        <begin position="28"/>
        <end position="129"/>
    </location>
</feature>
<reference evidence="3 5" key="2">
    <citation type="journal article" date="2018" name="Plant J.">
        <title>The Physcomitrella patens chromosome-scale assembly reveals moss genome structure and evolution.</title>
        <authorList>
            <person name="Lang D."/>
            <person name="Ullrich K.K."/>
            <person name="Murat F."/>
            <person name="Fuchs J."/>
            <person name="Jenkins J."/>
            <person name="Haas F.B."/>
            <person name="Piednoel M."/>
            <person name="Gundlach H."/>
            <person name="Van Bel M."/>
            <person name="Meyberg R."/>
            <person name="Vives C."/>
            <person name="Morata J."/>
            <person name="Symeonidi A."/>
            <person name="Hiss M."/>
            <person name="Muchero W."/>
            <person name="Kamisugi Y."/>
            <person name="Saleh O."/>
            <person name="Blanc G."/>
            <person name="Decker E.L."/>
            <person name="van Gessel N."/>
            <person name="Grimwood J."/>
            <person name="Hayes R.D."/>
            <person name="Graham S.W."/>
            <person name="Gunter L.E."/>
            <person name="McDaniel S.F."/>
            <person name="Hoernstein S.N.W."/>
            <person name="Larsson A."/>
            <person name="Li F.W."/>
            <person name="Perroud P.F."/>
            <person name="Phillips J."/>
            <person name="Ranjan P."/>
            <person name="Rokshar D.S."/>
            <person name="Rothfels C.J."/>
            <person name="Schneider L."/>
            <person name="Shu S."/>
            <person name="Stevenson D.W."/>
            <person name="Thummler F."/>
            <person name="Tillich M."/>
            <person name="Villarreal Aguilar J.C."/>
            <person name="Widiez T."/>
            <person name="Wong G.K."/>
            <person name="Wymore A."/>
            <person name="Zhang Y."/>
            <person name="Zimmer A.D."/>
            <person name="Quatrano R.S."/>
            <person name="Mayer K.F.X."/>
            <person name="Goodstein D."/>
            <person name="Casacuberta J.M."/>
            <person name="Vandepoele K."/>
            <person name="Reski R."/>
            <person name="Cuming A.C."/>
            <person name="Tuskan G.A."/>
            <person name="Maumus F."/>
            <person name="Salse J."/>
            <person name="Schmutz J."/>
            <person name="Rensing S.A."/>
        </authorList>
    </citation>
    <scope>NUCLEOTIDE SEQUENCE [LARGE SCALE GENOMIC DNA]</scope>
    <source>
        <strain evidence="4 5">cv. Gransden 2004</strain>
    </source>
</reference>
<evidence type="ECO:0000259" key="2">
    <source>
        <dbReference type="PROSITE" id="PS50271"/>
    </source>
</evidence>
<dbReference type="Gramene" id="Pp3c6_20250V3.1">
    <property type="protein sequence ID" value="Pp3c6_20250V3.1"/>
    <property type="gene ID" value="Pp3c6_20250"/>
</dbReference>
<keyword evidence="1" id="KW-0479">Metal-binding</keyword>
<dbReference type="InterPro" id="IPR001607">
    <property type="entry name" value="Znf_UBP"/>
</dbReference>
<dbReference type="PANTHER" id="PTHR47665">
    <property type="entry name" value="HISTONE DEACETYLASE-LIKE PROTEIN"/>
    <property type="match status" value="1"/>
</dbReference>
<dbReference type="Pfam" id="PF02148">
    <property type="entry name" value="zf-UBP"/>
    <property type="match status" value="1"/>
</dbReference>
<dbReference type="RefSeq" id="XP_024377293.1">
    <property type="nucleotide sequence ID" value="XM_024521525.2"/>
</dbReference>
<dbReference type="SMART" id="SM00290">
    <property type="entry name" value="ZnF_UBP"/>
    <property type="match status" value="1"/>
</dbReference>
<evidence type="ECO:0000313" key="5">
    <source>
        <dbReference type="Proteomes" id="UP000006727"/>
    </source>
</evidence>
<organism evidence="3">
    <name type="scientific">Physcomitrium patens</name>
    <name type="common">Spreading-leaved earth moss</name>
    <name type="synonym">Physcomitrella patens</name>
    <dbReference type="NCBI Taxonomy" id="3218"/>
    <lineage>
        <taxon>Eukaryota</taxon>
        <taxon>Viridiplantae</taxon>
        <taxon>Streptophyta</taxon>
        <taxon>Embryophyta</taxon>
        <taxon>Bryophyta</taxon>
        <taxon>Bryophytina</taxon>
        <taxon>Bryopsida</taxon>
        <taxon>Funariidae</taxon>
        <taxon>Funariales</taxon>
        <taxon>Funariaceae</taxon>
        <taxon>Physcomitrium</taxon>
    </lineage>
</organism>
<name>A9RKI6_PHYPA</name>
<dbReference type="EnsemblPlants" id="Pp3c6_20250V3.3">
    <property type="protein sequence ID" value="Pp3c6_20250V3.3"/>
    <property type="gene ID" value="Pp3c6_20250"/>
</dbReference>
<keyword evidence="1" id="KW-0862">Zinc</keyword>
<dbReference type="OrthoDB" id="424012at2759"/>
<proteinExistence type="predicted"/>
<dbReference type="EnsemblPlants" id="Pp3c6_20250V3.1">
    <property type="protein sequence ID" value="Pp3c6_20250V3.1"/>
    <property type="gene ID" value="Pp3c6_20250"/>
</dbReference>
<dbReference type="Gramene" id="Pp3c6_20250V3.3">
    <property type="protein sequence ID" value="Pp3c6_20250V3.3"/>
    <property type="gene ID" value="Pp3c6_20250"/>
</dbReference>
<evidence type="ECO:0000313" key="4">
    <source>
        <dbReference type="EnsemblPlants" id="Pp3c6_20250V3.1"/>
    </source>
</evidence>
<dbReference type="SUPFAM" id="SSF57850">
    <property type="entry name" value="RING/U-box"/>
    <property type="match status" value="1"/>
</dbReference>
<sequence length="148" mass="16507">MASGSTTAGEETGYDFVGEISGWVEAYIECPHLHHLNGVTQSLPQFDALCSVCKNPNENWLCLCCHEVFCSRFINGHMLAHFKDANHPLAAGFRDLSVWCFECDHYLDAQVISQLRPIFEALHLMKFGDPAPPRAELRSGDPITLQLS</sequence>
<accession>A9RKI6</accession>
<dbReference type="OMA" id="NRCQHPS"/>